<dbReference type="EMBL" id="VXJS01000007">
    <property type="protein sequence ID" value="KAA8675668.1"/>
    <property type="molecule type" value="Genomic_DNA"/>
</dbReference>
<protein>
    <submittedName>
        <fullName evidence="1">Uncharacterized protein</fullName>
    </submittedName>
</protein>
<accession>A0A5M9NX13</accession>
<dbReference type="AlphaFoldDB" id="A0A5M9NX13"/>
<organism evidence="1 2">
    <name type="scientific">Vibrio gigantis</name>
    <dbReference type="NCBI Taxonomy" id="296199"/>
    <lineage>
        <taxon>Bacteria</taxon>
        <taxon>Pseudomonadati</taxon>
        <taxon>Pseudomonadota</taxon>
        <taxon>Gammaproteobacteria</taxon>
        <taxon>Vibrionales</taxon>
        <taxon>Vibrionaceae</taxon>
        <taxon>Vibrio</taxon>
    </lineage>
</organism>
<reference evidence="1 2" key="1">
    <citation type="submission" date="2019-09" db="EMBL/GenBank/DDBJ databases">
        <title>Draft genome sequence of various Type strains from the CCUG.</title>
        <authorList>
            <person name="Pineiro-Iglesias B."/>
            <person name="Tunovic T."/>
            <person name="Unosson C."/>
            <person name="Inganas E."/>
            <person name="Ohlen M."/>
            <person name="Cardew S."/>
            <person name="Jensie-Markopoulos S."/>
            <person name="Salva-Serra F."/>
            <person name="Jaen-Luchoro D."/>
            <person name="Karlsson R."/>
            <person name="Svensson-Stadler L."/>
            <person name="Chun J."/>
            <person name="Moore E."/>
        </authorList>
    </citation>
    <scope>NUCLEOTIDE SEQUENCE [LARGE SCALE GENOMIC DNA]</scope>
    <source>
        <strain evidence="1 2">CCUG 56969T</strain>
    </source>
</reference>
<gene>
    <name evidence="1" type="ORF">F4W18_13680</name>
</gene>
<proteinExistence type="predicted"/>
<evidence type="ECO:0000313" key="1">
    <source>
        <dbReference type="EMBL" id="KAA8675668.1"/>
    </source>
</evidence>
<evidence type="ECO:0000313" key="2">
    <source>
        <dbReference type="Proteomes" id="UP000322521"/>
    </source>
</evidence>
<keyword evidence="2" id="KW-1185">Reference proteome</keyword>
<dbReference type="RefSeq" id="WP_081230308.1">
    <property type="nucleotide sequence ID" value="NZ_AP025494.1"/>
</dbReference>
<dbReference type="Proteomes" id="UP000322521">
    <property type="component" value="Unassembled WGS sequence"/>
</dbReference>
<sequence length="75" mass="8040">MIKNLVLIGFGVALGVWLADTQPNLANSVRDITESSIDAADQLMKDNPNFSNSVNNIKEQGIDAAGVVIEQVNKN</sequence>
<comment type="caution">
    <text evidence="1">The sequence shown here is derived from an EMBL/GenBank/DDBJ whole genome shotgun (WGS) entry which is preliminary data.</text>
</comment>
<name>A0A5M9NX13_9VIBR</name>